<protein>
    <submittedName>
        <fullName evidence="2">Glycosyltransferase</fullName>
    </submittedName>
</protein>
<reference evidence="2 3" key="1">
    <citation type="journal article" date="2020" name="ISME J.">
        <title>Comparative genomics reveals insights into cyanobacterial evolution and habitat adaptation.</title>
        <authorList>
            <person name="Chen M.Y."/>
            <person name="Teng W.K."/>
            <person name="Zhao L."/>
            <person name="Hu C.X."/>
            <person name="Zhou Y.K."/>
            <person name="Han B.P."/>
            <person name="Song L.R."/>
            <person name="Shu W.S."/>
        </authorList>
    </citation>
    <scope>NUCLEOTIDE SEQUENCE [LARGE SCALE GENOMIC DNA]</scope>
    <source>
        <strain evidence="2 3">FACHB-391</strain>
    </source>
</reference>
<dbReference type="PANTHER" id="PTHR43685">
    <property type="entry name" value="GLYCOSYLTRANSFERASE"/>
    <property type="match status" value="1"/>
</dbReference>
<organism evidence="2 3">
    <name type="scientific">Nostoc linckia FACHB-391</name>
    <dbReference type="NCBI Taxonomy" id="2692906"/>
    <lineage>
        <taxon>Bacteria</taxon>
        <taxon>Bacillati</taxon>
        <taxon>Cyanobacteriota</taxon>
        <taxon>Cyanophyceae</taxon>
        <taxon>Nostocales</taxon>
        <taxon>Nostocaceae</taxon>
        <taxon>Nostoc</taxon>
    </lineage>
</organism>
<keyword evidence="3" id="KW-1185">Reference proteome</keyword>
<proteinExistence type="predicted"/>
<sequence>MNHQPVDTTTATSFLPMVSVVVPIYNGEADLPELINCLLSQTYPKERVEYLLVDNNSSDRTLIILKTSAENYPIRIRPLSENQIQSSYAARNTGIRVATGEIIVFTDADCRPQPQWLNALIQPFVNQEVVIVAGEILALPGTTLLEQHADRQETLSQKHTLKHSFRPYGQTANLAIRRIALEKAGLFRPYLTTGGDADICWRILGENIGCLEFAPNAIVQHRHRGTLQELQSQWRRYGRSNRYLHELHGVDLMREMTAKEYGYRLARWLFKEVPRDIKKALAQPAAGIAGKATLVDLFNTPIGLFTARARAAGQREAKLPENAKIIDRL</sequence>
<dbReference type="InterPro" id="IPR029044">
    <property type="entry name" value="Nucleotide-diphossugar_trans"/>
</dbReference>
<accession>A0ABR8EXY7</accession>
<evidence type="ECO:0000313" key="2">
    <source>
        <dbReference type="EMBL" id="MBD2562364.1"/>
    </source>
</evidence>
<evidence type="ECO:0000313" key="3">
    <source>
        <dbReference type="Proteomes" id="UP000604661"/>
    </source>
</evidence>
<dbReference type="InterPro" id="IPR001173">
    <property type="entry name" value="Glyco_trans_2-like"/>
</dbReference>
<dbReference type="SUPFAM" id="SSF53448">
    <property type="entry name" value="Nucleotide-diphospho-sugar transferases"/>
    <property type="match status" value="1"/>
</dbReference>
<dbReference type="Gene3D" id="3.90.550.10">
    <property type="entry name" value="Spore Coat Polysaccharide Biosynthesis Protein SpsA, Chain A"/>
    <property type="match status" value="1"/>
</dbReference>
<evidence type="ECO:0000259" key="1">
    <source>
        <dbReference type="Pfam" id="PF00535"/>
    </source>
</evidence>
<dbReference type="EMBL" id="JACJTE010000018">
    <property type="protein sequence ID" value="MBD2562364.1"/>
    <property type="molecule type" value="Genomic_DNA"/>
</dbReference>
<comment type="caution">
    <text evidence="2">The sequence shown here is derived from an EMBL/GenBank/DDBJ whole genome shotgun (WGS) entry which is preliminary data.</text>
</comment>
<dbReference type="PANTHER" id="PTHR43685:SF2">
    <property type="entry name" value="GLYCOSYLTRANSFERASE 2-LIKE DOMAIN-CONTAINING PROTEIN"/>
    <property type="match status" value="1"/>
</dbReference>
<dbReference type="InterPro" id="IPR050834">
    <property type="entry name" value="Glycosyltransf_2"/>
</dbReference>
<feature type="domain" description="Glycosyltransferase 2-like" evidence="1">
    <location>
        <begin position="19"/>
        <end position="154"/>
    </location>
</feature>
<dbReference type="Pfam" id="PF00535">
    <property type="entry name" value="Glycos_transf_2"/>
    <property type="match status" value="1"/>
</dbReference>
<dbReference type="Proteomes" id="UP000604661">
    <property type="component" value="Unassembled WGS sequence"/>
</dbReference>
<name>A0ABR8EXY7_NOSLI</name>
<gene>
    <name evidence="2" type="ORF">H6G95_17440</name>
</gene>
<dbReference type="RefSeq" id="WP_190897902.1">
    <property type="nucleotide sequence ID" value="NZ_JACJTE010000018.1"/>
</dbReference>